<evidence type="ECO:0000256" key="13">
    <source>
        <dbReference type="HAMAP-Rule" id="MF_00015"/>
    </source>
</evidence>
<reference evidence="18 19" key="1">
    <citation type="submission" date="2020-08" db="EMBL/GenBank/DDBJ databases">
        <title>Whole genome shotgun sequence of Actinocatenispora thailandica NBRC 105041.</title>
        <authorList>
            <person name="Komaki H."/>
            <person name="Tamura T."/>
        </authorList>
    </citation>
    <scope>NUCLEOTIDE SEQUENCE [LARGE SCALE GENOMIC DNA]</scope>
    <source>
        <strain evidence="18 19">NBRC 105041</strain>
    </source>
</reference>
<comment type="similarity">
    <text evidence="1 13 14">Belongs to the peptidase S24 family.</text>
</comment>
<dbReference type="Gene3D" id="2.10.109.10">
    <property type="entry name" value="Umud Fragment, subunit A"/>
    <property type="match status" value="1"/>
</dbReference>
<feature type="domain" description="LexA repressor DNA-binding" evidence="17">
    <location>
        <begin position="137"/>
        <end position="199"/>
    </location>
</feature>
<dbReference type="GO" id="GO:0009432">
    <property type="term" value="P:SOS response"/>
    <property type="evidence" value="ECO:0007669"/>
    <property type="project" value="UniProtKB-UniRule"/>
</dbReference>
<dbReference type="GO" id="GO:0006281">
    <property type="term" value="P:DNA repair"/>
    <property type="evidence" value="ECO:0007669"/>
    <property type="project" value="UniProtKB-UniRule"/>
</dbReference>
<dbReference type="NCBIfam" id="TIGR00498">
    <property type="entry name" value="lexA"/>
    <property type="match status" value="1"/>
</dbReference>
<proteinExistence type="inferred from homology"/>
<keyword evidence="8 13" id="KW-0805">Transcription regulation</keyword>
<evidence type="ECO:0000256" key="15">
    <source>
        <dbReference type="SAM" id="MobiDB-lite"/>
    </source>
</evidence>
<evidence type="ECO:0000259" key="16">
    <source>
        <dbReference type="Pfam" id="PF00717"/>
    </source>
</evidence>
<keyword evidence="3 13" id="KW-0678">Repressor</keyword>
<accession>A0A7R7HY13</accession>
<evidence type="ECO:0000259" key="17">
    <source>
        <dbReference type="Pfam" id="PF01726"/>
    </source>
</evidence>
<dbReference type="InterPro" id="IPR036286">
    <property type="entry name" value="LexA/Signal_pep-like_sf"/>
</dbReference>
<evidence type="ECO:0000256" key="2">
    <source>
        <dbReference type="ARBA" id="ARBA00011738"/>
    </source>
</evidence>
<evidence type="ECO:0000256" key="5">
    <source>
        <dbReference type="ARBA" id="ARBA00022763"/>
    </source>
</evidence>
<dbReference type="SUPFAM" id="SSF46785">
    <property type="entry name" value="Winged helix' DNA-binding domain"/>
    <property type="match status" value="1"/>
</dbReference>
<evidence type="ECO:0000256" key="8">
    <source>
        <dbReference type="ARBA" id="ARBA00023015"/>
    </source>
</evidence>
<dbReference type="Pfam" id="PF01726">
    <property type="entry name" value="LexA_DNA_bind"/>
    <property type="match status" value="1"/>
</dbReference>
<evidence type="ECO:0000313" key="19">
    <source>
        <dbReference type="Proteomes" id="UP000611640"/>
    </source>
</evidence>
<feature type="DNA-binding region" description="H-T-H motif" evidence="13">
    <location>
        <begin position="162"/>
        <end position="182"/>
    </location>
</feature>
<dbReference type="AlphaFoldDB" id="A0A7R7HY13"/>
<dbReference type="PRINTS" id="PR00726">
    <property type="entry name" value="LEXASERPTASE"/>
</dbReference>
<feature type="active site" description="For autocatalytic cleavage activity" evidence="13">
    <location>
        <position position="309"/>
    </location>
</feature>
<dbReference type="InterPro" id="IPR050077">
    <property type="entry name" value="LexA_repressor"/>
</dbReference>
<dbReference type="HAMAP" id="MF_00015">
    <property type="entry name" value="LexA"/>
    <property type="match status" value="1"/>
</dbReference>
<dbReference type="PANTHER" id="PTHR33516">
    <property type="entry name" value="LEXA REPRESSOR"/>
    <property type="match status" value="1"/>
</dbReference>
<feature type="compositionally biased region" description="Basic and acidic residues" evidence="15">
    <location>
        <begin position="193"/>
        <end position="213"/>
    </location>
</feature>
<dbReference type="InterPro" id="IPR006200">
    <property type="entry name" value="LexA"/>
</dbReference>
<evidence type="ECO:0000256" key="10">
    <source>
        <dbReference type="ARBA" id="ARBA00023163"/>
    </source>
</evidence>
<dbReference type="GO" id="GO:0003677">
    <property type="term" value="F:DNA binding"/>
    <property type="evidence" value="ECO:0007669"/>
    <property type="project" value="UniProtKB-UniRule"/>
</dbReference>
<evidence type="ECO:0000256" key="4">
    <source>
        <dbReference type="ARBA" id="ARBA00022705"/>
    </source>
</evidence>
<feature type="region of interest" description="Disordered" evidence="15">
    <location>
        <begin position="1"/>
        <end position="122"/>
    </location>
</feature>
<dbReference type="EC" id="3.4.21.88" evidence="13"/>
<dbReference type="InterPro" id="IPR006199">
    <property type="entry name" value="LexA_DNA-bd_dom"/>
</dbReference>
<evidence type="ECO:0000313" key="18">
    <source>
        <dbReference type="EMBL" id="BCJ36603.1"/>
    </source>
</evidence>
<protein>
    <recommendedName>
        <fullName evidence="13">LexA repressor</fullName>
        <ecNumber evidence="13">3.4.21.88</ecNumber>
    </recommendedName>
</protein>
<evidence type="ECO:0000256" key="12">
    <source>
        <dbReference type="ARBA" id="ARBA00023236"/>
    </source>
</evidence>
<dbReference type="SUPFAM" id="SSF51306">
    <property type="entry name" value="LexA/Signal peptidase"/>
    <property type="match status" value="1"/>
</dbReference>
<feature type="compositionally biased region" description="Low complexity" evidence="15">
    <location>
        <begin position="69"/>
        <end position="90"/>
    </location>
</feature>
<evidence type="ECO:0000256" key="11">
    <source>
        <dbReference type="ARBA" id="ARBA00023204"/>
    </source>
</evidence>
<sequence>MDADQSHQTSTGRSRRPSTGGRGGVTPLPKAGDRGSARAATRPQRGAGKRTTEPGPDDTGTPSGLAEPTSTAGTTGKADTTAKAGASGRAGAAGEGGAARRRGGAAGRTSGRTRKSGEPATAATTVVATFPDQPEADLTVRQRRILDVIRDSVERRGYPPSVREIGEAVGLTSPSSVAYQMGILQRRGYLRRDPNRPRALDVRPPREEPRSGEAADGSPLSSMPEATYVPMVGRIAAGGPILAEQAIEDVFPLPKELVGEGTLFLLRVTGDSMIDAAICDGDWVVVRQQPVAETGDVVAAMIDGEATVKTYRRRDGHVTLVPHNPAYEPIPGDEATILGRVVTVLRRM</sequence>
<organism evidence="18 19">
    <name type="scientific">Actinocatenispora thailandica</name>
    <dbReference type="NCBI Taxonomy" id="227318"/>
    <lineage>
        <taxon>Bacteria</taxon>
        <taxon>Bacillati</taxon>
        <taxon>Actinomycetota</taxon>
        <taxon>Actinomycetes</taxon>
        <taxon>Micromonosporales</taxon>
        <taxon>Micromonosporaceae</taxon>
        <taxon>Actinocatenispora</taxon>
    </lineage>
</organism>
<dbReference type="PANTHER" id="PTHR33516:SF2">
    <property type="entry name" value="LEXA REPRESSOR-RELATED"/>
    <property type="match status" value="1"/>
</dbReference>
<keyword evidence="4 13" id="KW-0235">DNA replication</keyword>
<dbReference type="FunFam" id="2.10.109.10:FF:000001">
    <property type="entry name" value="LexA repressor"/>
    <property type="match status" value="1"/>
</dbReference>
<keyword evidence="19" id="KW-1185">Reference proteome</keyword>
<dbReference type="InterPro" id="IPR039418">
    <property type="entry name" value="LexA-like"/>
</dbReference>
<evidence type="ECO:0000256" key="1">
    <source>
        <dbReference type="ARBA" id="ARBA00007484"/>
    </source>
</evidence>
<dbReference type="InterPro" id="IPR036388">
    <property type="entry name" value="WH-like_DNA-bd_sf"/>
</dbReference>
<feature type="compositionally biased region" description="Low complexity" evidence="15">
    <location>
        <begin position="53"/>
        <end position="62"/>
    </location>
</feature>
<evidence type="ECO:0000256" key="7">
    <source>
        <dbReference type="ARBA" id="ARBA00022813"/>
    </source>
</evidence>
<keyword evidence="11 13" id="KW-0234">DNA repair</keyword>
<keyword evidence="10 13" id="KW-0804">Transcription</keyword>
<keyword evidence="7 13" id="KW-0068">Autocatalytic cleavage</keyword>
<dbReference type="InterPro" id="IPR036390">
    <property type="entry name" value="WH_DNA-bd_sf"/>
</dbReference>
<evidence type="ECO:0000256" key="6">
    <source>
        <dbReference type="ARBA" id="ARBA00022801"/>
    </source>
</evidence>
<dbReference type="Proteomes" id="UP000611640">
    <property type="component" value="Chromosome"/>
</dbReference>
<evidence type="ECO:0000256" key="3">
    <source>
        <dbReference type="ARBA" id="ARBA00022491"/>
    </source>
</evidence>
<evidence type="ECO:0000256" key="14">
    <source>
        <dbReference type="RuleBase" id="RU003991"/>
    </source>
</evidence>
<dbReference type="CDD" id="cd06529">
    <property type="entry name" value="S24_LexA-like"/>
    <property type="match status" value="1"/>
</dbReference>
<feature type="region of interest" description="Disordered" evidence="15">
    <location>
        <begin position="193"/>
        <end position="223"/>
    </location>
</feature>
<dbReference type="Gene3D" id="1.10.10.10">
    <property type="entry name" value="Winged helix-like DNA-binding domain superfamily/Winged helix DNA-binding domain"/>
    <property type="match status" value="1"/>
</dbReference>
<dbReference type="EMBL" id="AP023355">
    <property type="protein sequence ID" value="BCJ36603.1"/>
    <property type="molecule type" value="Genomic_DNA"/>
</dbReference>
<keyword evidence="6 13" id="KW-0378">Hydrolase</keyword>
<feature type="site" description="Cleavage; by autolysis" evidence="13">
    <location>
        <begin position="237"/>
        <end position="238"/>
    </location>
</feature>
<comment type="function">
    <text evidence="13">Represses a number of genes involved in the response to DNA damage (SOS response), including recA and lexA. In the presence of single-stranded DNA, RecA interacts with LexA causing an autocatalytic cleavage which disrupts the DNA-binding part of LexA, leading to derepression of the SOS regulon and eventually DNA repair.</text>
</comment>
<keyword evidence="12 13" id="KW-0742">SOS response</keyword>
<name>A0A7R7HY13_9ACTN</name>
<dbReference type="KEGG" id="atl:Athai_41060"/>
<comment type="catalytic activity">
    <reaction evidence="13">
        <text>Hydrolysis of Ala-|-Gly bond in repressor LexA.</text>
        <dbReference type="EC" id="3.4.21.88"/>
    </reaction>
</comment>
<dbReference type="GO" id="GO:0006508">
    <property type="term" value="P:proteolysis"/>
    <property type="evidence" value="ECO:0007669"/>
    <property type="project" value="InterPro"/>
</dbReference>
<keyword evidence="9 13" id="KW-0238">DNA-binding</keyword>
<dbReference type="GO" id="GO:0004252">
    <property type="term" value="F:serine-type endopeptidase activity"/>
    <property type="evidence" value="ECO:0007669"/>
    <property type="project" value="UniProtKB-UniRule"/>
</dbReference>
<dbReference type="GO" id="GO:0045892">
    <property type="term" value="P:negative regulation of DNA-templated transcription"/>
    <property type="evidence" value="ECO:0007669"/>
    <property type="project" value="UniProtKB-UniRule"/>
</dbReference>
<dbReference type="InterPro" id="IPR015927">
    <property type="entry name" value="Peptidase_S24_S26A/B/C"/>
</dbReference>
<dbReference type="InterPro" id="IPR006197">
    <property type="entry name" value="Peptidase_S24_LexA"/>
</dbReference>
<comment type="subunit">
    <text evidence="2 13">Homodimer.</text>
</comment>
<evidence type="ECO:0000256" key="9">
    <source>
        <dbReference type="ARBA" id="ARBA00023125"/>
    </source>
</evidence>
<feature type="active site" description="For autocatalytic cleavage activity" evidence="13">
    <location>
        <position position="272"/>
    </location>
</feature>
<dbReference type="FunFam" id="1.10.10.10:FF:000009">
    <property type="entry name" value="LexA repressor"/>
    <property type="match status" value="1"/>
</dbReference>
<dbReference type="GO" id="GO:0006260">
    <property type="term" value="P:DNA replication"/>
    <property type="evidence" value="ECO:0007669"/>
    <property type="project" value="UniProtKB-UniRule"/>
</dbReference>
<gene>
    <name evidence="13" type="primary">lexA</name>
    <name evidence="18" type="ORF">Athai_41060</name>
</gene>
<feature type="domain" description="Peptidase S24/S26A/S26B/S26C" evidence="16">
    <location>
        <begin position="230"/>
        <end position="342"/>
    </location>
</feature>
<keyword evidence="5 13" id="KW-0227">DNA damage</keyword>
<dbReference type="Pfam" id="PF00717">
    <property type="entry name" value="Peptidase_S24"/>
    <property type="match status" value="1"/>
</dbReference>